<feature type="non-terminal residue" evidence="13">
    <location>
        <position position="895"/>
    </location>
</feature>
<dbReference type="GO" id="GO:0008810">
    <property type="term" value="F:cellulase activity"/>
    <property type="evidence" value="ECO:0007669"/>
    <property type="project" value="InterPro"/>
</dbReference>
<evidence type="ECO:0000259" key="12">
    <source>
        <dbReference type="Pfam" id="PF02927"/>
    </source>
</evidence>
<evidence type="ECO:0000256" key="6">
    <source>
        <dbReference type="ARBA" id="ARBA00023326"/>
    </source>
</evidence>
<evidence type="ECO:0000256" key="7">
    <source>
        <dbReference type="SAM" id="MobiDB-lite"/>
    </source>
</evidence>
<dbReference type="CDD" id="cd02850">
    <property type="entry name" value="E_set_Cellulase_N"/>
    <property type="match status" value="1"/>
</dbReference>
<evidence type="ECO:0000256" key="8">
    <source>
        <dbReference type="SAM" id="SignalP"/>
    </source>
</evidence>
<evidence type="ECO:0000259" key="11">
    <source>
        <dbReference type="Pfam" id="PF02018"/>
    </source>
</evidence>
<dbReference type="EMBL" id="GU211280">
    <property type="protein sequence ID" value="ACZ98604.1"/>
    <property type="molecule type" value="Genomic_DNA"/>
</dbReference>
<evidence type="ECO:0000313" key="13">
    <source>
        <dbReference type="EMBL" id="ACZ98604.1"/>
    </source>
</evidence>
<protein>
    <submittedName>
        <fullName evidence="13">Endoglucanase</fullName>
    </submittedName>
</protein>
<dbReference type="SUPFAM" id="SSF81296">
    <property type="entry name" value="E set domains"/>
    <property type="match status" value="1"/>
</dbReference>
<feature type="domain" description="Cellulase Ig-like" evidence="12">
    <location>
        <begin position="198"/>
        <end position="277"/>
    </location>
</feature>
<dbReference type="SUPFAM" id="SSF48208">
    <property type="entry name" value="Six-hairpin glycosidases"/>
    <property type="match status" value="1"/>
</dbReference>
<dbReference type="InterPro" id="IPR001701">
    <property type="entry name" value="Glyco_hydro_9"/>
</dbReference>
<dbReference type="CAZy" id="CBM3">
    <property type="family name" value="Carbohydrate-Binding Module Family 3"/>
</dbReference>
<evidence type="ECO:0000259" key="10">
    <source>
        <dbReference type="Pfam" id="PF00942"/>
    </source>
</evidence>
<evidence type="ECO:0000256" key="5">
    <source>
        <dbReference type="ARBA" id="ARBA00023295"/>
    </source>
</evidence>
<evidence type="ECO:0000256" key="1">
    <source>
        <dbReference type="ARBA" id="ARBA00007072"/>
    </source>
</evidence>
<feature type="signal peptide" evidence="8">
    <location>
        <begin position="1"/>
        <end position="24"/>
    </location>
</feature>
<dbReference type="GO" id="GO:0030248">
    <property type="term" value="F:cellulose binding"/>
    <property type="evidence" value="ECO:0007669"/>
    <property type="project" value="InterPro"/>
</dbReference>
<dbReference type="InterPro" id="IPR008928">
    <property type="entry name" value="6-hairpin_glycosidase_sf"/>
</dbReference>
<dbReference type="InterPro" id="IPR008965">
    <property type="entry name" value="CBM2/CBM3_carb-bd_dom_sf"/>
</dbReference>
<evidence type="ECO:0000256" key="2">
    <source>
        <dbReference type="ARBA" id="ARBA00022801"/>
    </source>
</evidence>
<dbReference type="CAZy" id="CBM4">
    <property type="family name" value="Carbohydrate-Binding Module Family 4"/>
</dbReference>
<dbReference type="Gene3D" id="2.60.120.260">
    <property type="entry name" value="Galactose-binding domain-like"/>
    <property type="match status" value="1"/>
</dbReference>
<keyword evidence="5" id="KW-0326">Glycosidase</keyword>
<dbReference type="SUPFAM" id="SSF49384">
    <property type="entry name" value="Carbohydrate-binding domain"/>
    <property type="match status" value="1"/>
</dbReference>
<organism evidence="13">
    <name type="scientific">Cellulosilyticum ruminicola</name>
    <dbReference type="NCBI Taxonomy" id="425254"/>
    <lineage>
        <taxon>Bacteria</taxon>
        <taxon>Bacillati</taxon>
        <taxon>Bacillota</taxon>
        <taxon>Clostridia</taxon>
        <taxon>Lachnospirales</taxon>
        <taxon>Cellulosilyticaceae</taxon>
        <taxon>Cellulosilyticum</taxon>
    </lineage>
</organism>
<keyword evidence="8" id="KW-0732">Signal</keyword>
<keyword evidence="2" id="KW-0378">Hydrolase</keyword>
<feature type="domain" description="CBM-cenC" evidence="11">
    <location>
        <begin position="35"/>
        <end position="161"/>
    </location>
</feature>
<feature type="compositionally biased region" description="Polar residues" evidence="7">
    <location>
        <begin position="755"/>
        <end position="766"/>
    </location>
</feature>
<dbReference type="AlphaFoldDB" id="D2KFK2"/>
<name>D2KFK2_9FIRM</name>
<keyword evidence="3" id="KW-0136">Cellulose degradation</keyword>
<feature type="domain" description="CBM3" evidence="10">
    <location>
        <begin position="770"/>
        <end position="830"/>
    </location>
</feature>
<evidence type="ECO:0000256" key="3">
    <source>
        <dbReference type="ARBA" id="ARBA00023001"/>
    </source>
</evidence>
<proteinExistence type="inferred from homology"/>
<sequence>MRKAFAMIALAAMVMSSMGTTVMAAPSASIVNGKQNIVINGNFNEGDLAWAHFTCENGEGDVTYTNGAAKATITNTGDVNYSLQVYNEGFTLHKGGKYALKFDITSSIPRQVDYRIQLNGGDYRGYIDGRVDTNSTTQTVIGEFTMKDDTDKVPRLAFNLGKVNEKDLPEHTVTIDNVGVYLLDGSGITDDGEVEVKEQNIILNQVGYLPNDSKRVVFRGDVKDTEFKVVRADGKTVYTGKIGAGSFNAGAQETTHIGDFSSVTTPGTYKITTDSLGESYTFKIDEDVYKDVLKDAVRMFYLQRCGEELPEKYAGNMHHPTCHTTMATIYGTNEKIDVSGGWHDAGDYGRYVVATSKTVGDLITAYNVNPAAFGDDTNIPESGNGTPDILDEVKGQLKWLFKMQNKSNGGVYHKVTCKDFPSYVMPNEETAPLIVCPISTTATGDFAAVMAMGYETFKDTDTKFANECLAAAEKAWDYLVQQPSQIVTNPSGIVTGEYGDKKDADERYWAAAELFKATGKSKYNDAFKKLAGQNIETGYDWQSVGSFGNDAYLAAKGADSAIVEKIKGQIKKDADKVLAATKEDAYGTANEGVFYWGSNMAILNDAIYMQAANAIAPNNEYIDYAKEHVNYCFGKNALAMSFVTGYGSKYPEKLHHRPSMVRGAAPGMIAGGVNSQLEDSRAKVFLRDVAPAKCYLDDPESYSTNEVDIYWNSALVHALARLDLVGKASQGNQGENQQGGNQQGENQGGNQQGGSQEVTQNPGLDVKLNTTGNSIVNQTYEIKATSQNAIDLSKVAVKYYFTKSDSKNMKCWIDCSDAQLNVAPWYVALTGNTNGKLGKDSKGNYLEISFDKAMELKQNEGTVKVQARITNEDWSDISGFEEVNTVVTYDGKVIK</sequence>
<accession>D2KFK2</accession>
<dbReference type="Pfam" id="PF00942">
    <property type="entry name" value="CBM_3"/>
    <property type="match status" value="1"/>
</dbReference>
<feature type="domain" description="Glycoside hydrolase family 9" evidence="9">
    <location>
        <begin position="289"/>
        <end position="719"/>
    </location>
</feature>
<dbReference type="Gene3D" id="1.50.10.10">
    <property type="match status" value="1"/>
</dbReference>
<dbReference type="SUPFAM" id="SSF49785">
    <property type="entry name" value="Galactose-binding domain-like"/>
    <property type="match status" value="1"/>
</dbReference>
<evidence type="ECO:0000259" key="9">
    <source>
        <dbReference type="Pfam" id="PF00759"/>
    </source>
</evidence>
<reference evidence="13" key="1">
    <citation type="journal article" date="2010" name="Appl. Environ. Microbiol.">
        <title>Cellulosilyticum ruminicola, a newly described rumen bacterium that possesses redundant fibrolytic-protein-encoding genes and degrades lignocellulose with multiple carbohydrate- borne fibrolytic enzymes.</title>
        <authorList>
            <person name="Cai S."/>
            <person name="Li J."/>
            <person name="Hu F.Z."/>
            <person name="Zhang K."/>
            <person name="Luo Y."/>
            <person name="Janto B."/>
            <person name="Boissy R."/>
            <person name="Ehrlich G."/>
            <person name="Dong X."/>
        </authorList>
    </citation>
    <scope>NUCLEOTIDE SEQUENCE</scope>
    <source>
        <strain evidence="13">CGMCC 1.5065</strain>
    </source>
</reference>
<dbReference type="PANTHER" id="PTHR22298">
    <property type="entry name" value="ENDO-1,4-BETA-GLUCANASE"/>
    <property type="match status" value="1"/>
</dbReference>
<dbReference type="InterPro" id="IPR013783">
    <property type="entry name" value="Ig-like_fold"/>
</dbReference>
<dbReference type="Pfam" id="PF02018">
    <property type="entry name" value="CBM_4_9"/>
    <property type="match status" value="1"/>
</dbReference>
<dbReference type="InterPro" id="IPR012341">
    <property type="entry name" value="6hp_glycosidase-like_sf"/>
</dbReference>
<evidence type="ECO:0000256" key="4">
    <source>
        <dbReference type="ARBA" id="ARBA00023277"/>
    </source>
</evidence>
<dbReference type="Gene3D" id="2.60.40.10">
    <property type="entry name" value="Immunoglobulins"/>
    <property type="match status" value="1"/>
</dbReference>
<dbReference type="InterPro" id="IPR036966">
    <property type="entry name" value="CBM3_sf"/>
</dbReference>
<dbReference type="InterPro" id="IPR001956">
    <property type="entry name" value="CBM3"/>
</dbReference>
<dbReference type="InterPro" id="IPR003305">
    <property type="entry name" value="CenC_carb-bd"/>
</dbReference>
<feature type="chain" id="PRO_5018757063" evidence="8">
    <location>
        <begin position="25"/>
        <end position="895"/>
    </location>
</feature>
<dbReference type="Pfam" id="PF02927">
    <property type="entry name" value="CelD_N"/>
    <property type="match status" value="1"/>
</dbReference>
<feature type="compositionally biased region" description="Low complexity" evidence="7">
    <location>
        <begin position="730"/>
        <end position="745"/>
    </location>
</feature>
<dbReference type="CAZy" id="GH9">
    <property type="family name" value="Glycoside Hydrolase Family 9"/>
</dbReference>
<dbReference type="GO" id="GO:0030245">
    <property type="term" value="P:cellulose catabolic process"/>
    <property type="evidence" value="ECO:0007669"/>
    <property type="project" value="UniProtKB-KW"/>
</dbReference>
<comment type="similarity">
    <text evidence="1">Belongs to the glycosyl hydrolase 9 (cellulase E) family.</text>
</comment>
<keyword evidence="6" id="KW-0624">Polysaccharide degradation</keyword>
<dbReference type="InterPro" id="IPR014756">
    <property type="entry name" value="Ig_E-set"/>
</dbReference>
<dbReference type="Pfam" id="PF00759">
    <property type="entry name" value="Glyco_hydro_9"/>
    <property type="match status" value="1"/>
</dbReference>
<dbReference type="Gene3D" id="2.60.40.710">
    <property type="entry name" value="Endoglucanase-like"/>
    <property type="match status" value="1"/>
</dbReference>
<dbReference type="InterPro" id="IPR004197">
    <property type="entry name" value="Cellulase_Ig-like"/>
</dbReference>
<dbReference type="InterPro" id="IPR008979">
    <property type="entry name" value="Galactose-bd-like_sf"/>
</dbReference>
<feature type="region of interest" description="Disordered" evidence="7">
    <location>
        <begin position="729"/>
        <end position="766"/>
    </location>
</feature>
<keyword evidence="4" id="KW-0119">Carbohydrate metabolism</keyword>